<dbReference type="Proteomes" id="UP000018936">
    <property type="component" value="Unassembled WGS sequence"/>
</dbReference>
<gene>
    <name evidence="2" type="primary">Clk3</name>
    <name evidence="2" type="ORF">L345_05963</name>
</gene>
<comment type="caution">
    <text evidence="2">The sequence shown here is derived from an EMBL/GenBank/DDBJ whole genome shotgun (WGS) entry which is preliminary data.</text>
</comment>
<evidence type="ECO:0000313" key="2">
    <source>
        <dbReference type="EMBL" id="ETE68252.1"/>
    </source>
</evidence>
<organism evidence="2 3">
    <name type="scientific">Ophiophagus hannah</name>
    <name type="common">King cobra</name>
    <name type="synonym">Naja hannah</name>
    <dbReference type="NCBI Taxonomy" id="8665"/>
    <lineage>
        <taxon>Eukaryota</taxon>
        <taxon>Metazoa</taxon>
        <taxon>Chordata</taxon>
        <taxon>Craniata</taxon>
        <taxon>Vertebrata</taxon>
        <taxon>Euteleostomi</taxon>
        <taxon>Lepidosauria</taxon>
        <taxon>Squamata</taxon>
        <taxon>Bifurcata</taxon>
        <taxon>Unidentata</taxon>
        <taxon>Episquamata</taxon>
        <taxon>Toxicofera</taxon>
        <taxon>Serpentes</taxon>
        <taxon>Colubroidea</taxon>
        <taxon>Elapidae</taxon>
        <taxon>Elapinae</taxon>
        <taxon>Ophiophagus</taxon>
    </lineage>
</organism>
<feature type="compositionally biased region" description="Basic residues" evidence="1">
    <location>
        <begin position="44"/>
        <end position="61"/>
    </location>
</feature>
<feature type="compositionally biased region" description="Basic and acidic residues" evidence="1">
    <location>
        <begin position="162"/>
        <end position="177"/>
    </location>
</feature>
<reference evidence="2 3" key="1">
    <citation type="journal article" date="2013" name="Proc. Natl. Acad. Sci. U.S.A.">
        <title>The king cobra genome reveals dynamic gene evolution and adaptation in the snake venom system.</title>
        <authorList>
            <person name="Vonk F.J."/>
            <person name="Casewell N.R."/>
            <person name="Henkel C.V."/>
            <person name="Heimberg A.M."/>
            <person name="Jansen H.J."/>
            <person name="McCleary R.J."/>
            <person name="Kerkkamp H.M."/>
            <person name="Vos R.A."/>
            <person name="Guerreiro I."/>
            <person name="Calvete J.J."/>
            <person name="Wuster W."/>
            <person name="Woods A.E."/>
            <person name="Logan J.M."/>
            <person name="Harrison R.A."/>
            <person name="Castoe T.A."/>
            <person name="de Koning A.P."/>
            <person name="Pollock D.D."/>
            <person name="Yandell M."/>
            <person name="Calderon D."/>
            <person name="Renjifo C."/>
            <person name="Currier R.B."/>
            <person name="Salgado D."/>
            <person name="Pla D."/>
            <person name="Sanz L."/>
            <person name="Hyder A.S."/>
            <person name="Ribeiro J.M."/>
            <person name="Arntzen J.W."/>
            <person name="van den Thillart G.E."/>
            <person name="Boetzer M."/>
            <person name="Pirovano W."/>
            <person name="Dirks R.P."/>
            <person name="Spaink H.P."/>
            <person name="Duboule D."/>
            <person name="McGlinn E."/>
            <person name="Kini R.M."/>
            <person name="Richardson M.K."/>
        </authorList>
    </citation>
    <scope>NUCLEOTIDE SEQUENCE</scope>
    <source>
        <tissue evidence="2">Blood</tissue>
    </source>
</reference>
<keyword evidence="3" id="KW-1185">Reference proteome</keyword>
<feature type="non-terminal residue" evidence="2">
    <location>
        <position position="1"/>
    </location>
</feature>
<evidence type="ECO:0000313" key="3">
    <source>
        <dbReference type="Proteomes" id="UP000018936"/>
    </source>
</evidence>
<dbReference type="AlphaFoldDB" id="V8P313"/>
<accession>V8P313</accession>
<keyword evidence="2" id="KW-0418">Kinase</keyword>
<name>V8P313_OPHHA</name>
<feature type="region of interest" description="Disordered" evidence="1">
    <location>
        <begin position="29"/>
        <end position="188"/>
    </location>
</feature>
<dbReference type="GO" id="GO:0016301">
    <property type="term" value="F:kinase activity"/>
    <property type="evidence" value="ECO:0007669"/>
    <property type="project" value="UniProtKB-KW"/>
</dbReference>
<protein>
    <submittedName>
        <fullName evidence="2">Dual specificity protein kinase CLK3</fullName>
    </submittedName>
</protein>
<proteinExistence type="predicted"/>
<sequence>MLAGTRRGRKLIPSRDAWVSNLSCWLFQSTSPAKERKPSPSPGKRPHGPYRTAKLRGRSPLRRTVSAPRHSLLASLGVAGRAPADRGPSYQAGPEEKSVEAALPISAGRTSHVRVPDFGGRAQRPAGQRQWLVQPPQRAQQRGGAPHPRGQRTGVGRRRHSVREGGRENRQLAKCWKDWPSSSATSDS</sequence>
<keyword evidence="2" id="KW-0808">Transferase</keyword>
<evidence type="ECO:0000256" key="1">
    <source>
        <dbReference type="SAM" id="MobiDB-lite"/>
    </source>
</evidence>
<dbReference type="EMBL" id="AZIM01001062">
    <property type="protein sequence ID" value="ETE68252.1"/>
    <property type="molecule type" value="Genomic_DNA"/>
</dbReference>